<protein>
    <submittedName>
        <fullName evidence="2">Uncharacterized protein</fullName>
    </submittedName>
</protein>
<accession>A0A235CK75</accession>
<dbReference type="EMBL" id="NQJF01000005">
    <property type="protein sequence ID" value="OYD24932.1"/>
    <property type="molecule type" value="Genomic_DNA"/>
</dbReference>
<dbReference type="Proteomes" id="UP000243640">
    <property type="component" value="Unassembled WGS sequence"/>
</dbReference>
<feature type="transmembrane region" description="Helical" evidence="1">
    <location>
        <begin position="102"/>
        <end position="121"/>
    </location>
</feature>
<proteinExistence type="predicted"/>
<dbReference type="OrthoDB" id="9988886at2"/>
<dbReference type="AlphaFoldDB" id="A0A235CK75"/>
<dbReference type="RefSeq" id="WP_094277783.1">
    <property type="nucleotide sequence ID" value="NZ_NQJF01000005.1"/>
</dbReference>
<feature type="transmembrane region" description="Helical" evidence="1">
    <location>
        <begin position="64"/>
        <end position="82"/>
    </location>
</feature>
<evidence type="ECO:0000313" key="2">
    <source>
        <dbReference type="EMBL" id="OYD24932.1"/>
    </source>
</evidence>
<gene>
    <name evidence="2" type="ORF">B6S09_06935</name>
    <name evidence="3" type="ORF">LY04_01337</name>
</gene>
<comment type="caution">
    <text evidence="2">The sequence shown here is derived from an EMBL/GenBank/DDBJ whole genome shotgun (WGS) entry which is preliminary data.</text>
</comment>
<name>A0A235CK75_9GAMM</name>
<feature type="transmembrane region" description="Helical" evidence="1">
    <location>
        <begin position="141"/>
        <end position="162"/>
    </location>
</feature>
<keyword evidence="1" id="KW-0812">Transmembrane</keyword>
<keyword evidence="5" id="KW-1185">Reference proteome</keyword>
<evidence type="ECO:0000313" key="5">
    <source>
        <dbReference type="Proteomes" id="UP000295058"/>
    </source>
</evidence>
<keyword evidence="1" id="KW-1133">Transmembrane helix</keyword>
<evidence type="ECO:0000313" key="3">
    <source>
        <dbReference type="EMBL" id="TDW59696.1"/>
    </source>
</evidence>
<feature type="transmembrane region" description="Helical" evidence="1">
    <location>
        <begin position="168"/>
        <end position="190"/>
    </location>
</feature>
<reference evidence="3 5" key="2">
    <citation type="submission" date="2019-03" db="EMBL/GenBank/DDBJ databases">
        <title>Genomic Encyclopedia of Archaeal and Bacterial Type Strains, Phase II (KMG-II): from individual species to whole genera.</title>
        <authorList>
            <person name="Goeker M."/>
        </authorList>
    </citation>
    <scope>NUCLEOTIDE SEQUENCE [LARGE SCALE GENOMIC DNA]</scope>
    <source>
        <strain evidence="3 5">DSM 15594</strain>
    </source>
</reference>
<dbReference type="EMBL" id="SODO01000004">
    <property type="protein sequence ID" value="TDW59696.1"/>
    <property type="molecule type" value="Genomic_DNA"/>
</dbReference>
<organism evidence="2 4">
    <name type="scientific">Oceanimonas baumannii</name>
    <dbReference type="NCBI Taxonomy" id="129578"/>
    <lineage>
        <taxon>Bacteria</taxon>
        <taxon>Pseudomonadati</taxon>
        <taxon>Pseudomonadota</taxon>
        <taxon>Gammaproteobacteria</taxon>
        <taxon>Aeromonadales</taxon>
        <taxon>Aeromonadaceae</taxon>
        <taxon>Oceanimonas</taxon>
    </lineage>
</organism>
<sequence length="196" mass="22082">MVPEQDAIRLMVDSRGTLANILVLEGKEAESGALFYRQDIEDYNNMRMTDLDVEAEKIVQENRLFMALVGKSSIFAMVFILLGDEVKSLGLSSDVMNYIDIWLSFSIICLCVMGTSISSFVQGKFDGQREIKETESKARIFLEYAFYIGMMISGGLLLSVVPEFYEETYTSITCGFVLAGAGFSLFYWNLRLRIKG</sequence>
<evidence type="ECO:0000256" key="1">
    <source>
        <dbReference type="SAM" id="Phobius"/>
    </source>
</evidence>
<keyword evidence="1" id="KW-0472">Membrane</keyword>
<reference evidence="2 4" key="1">
    <citation type="submission" date="2017-08" db="EMBL/GenBank/DDBJ databases">
        <title>Draft Genome Sequence of the Marine Bacterium Oceanimonas baumannii ATCC 700832.</title>
        <authorList>
            <person name="Mcclelland W.D."/>
            <person name="Brennan M.A."/>
            <person name="Trachtenberg A.M."/>
            <person name="Maclea K.S."/>
        </authorList>
    </citation>
    <scope>NUCLEOTIDE SEQUENCE [LARGE SCALE GENOMIC DNA]</scope>
    <source>
        <strain evidence="2 4">ATCC 700832</strain>
    </source>
</reference>
<evidence type="ECO:0000313" key="4">
    <source>
        <dbReference type="Proteomes" id="UP000243640"/>
    </source>
</evidence>
<dbReference type="Proteomes" id="UP000295058">
    <property type="component" value="Unassembled WGS sequence"/>
</dbReference>